<organism evidence="2 3">
    <name type="scientific">Kipferlia bialata</name>
    <dbReference type="NCBI Taxonomy" id="797122"/>
    <lineage>
        <taxon>Eukaryota</taxon>
        <taxon>Metamonada</taxon>
        <taxon>Carpediemonas-like organisms</taxon>
        <taxon>Kipferlia</taxon>
    </lineage>
</organism>
<name>A0A9K3DB74_9EUKA</name>
<comment type="caution">
    <text evidence="2">The sequence shown here is derived from an EMBL/GenBank/DDBJ whole genome shotgun (WGS) entry which is preliminary data.</text>
</comment>
<evidence type="ECO:0000313" key="3">
    <source>
        <dbReference type="Proteomes" id="UP000265618"/>
    </source>
</evidence>
<sequence length="57" mass="6012">KKAPAGPKPQDLDSEINAQPTVKQTDSHAAVFAWGEGKEMEARPTAPAPTARLSLSL</sequence>
<reference evidence="2 3" key="1">
    <citation type="journal article" date="2018" name="PLoS ONE">
        <title>The draft genome of Kipferlia bialata reveals reductive genome evolution in fornicate parasites.</title>
        <authorList>
            <person name="Tanifuji G."/>
            <person name="Takabayashi S."/>
            <person name="Kume K."/>
            <person name="Takagi M."/>
            <person name="Nakayama T."/>
            <person name="Kamikawa R."/>
            <person name="Inagaki Y."/>
            <person name="Hashimoto T."/>
        </authorList>
    </citation>
    <scope>NUCLEOTIDE SEQUENCE [LARGE SCALE GENOMIC DNA]</scope>
    <source>
        <strain evidence="2">NY0173</strain>
    </source>
</reference>
<gene>
    <name evidence="2" type="ORF">KIPB_015982</name>
</gene>
<dbReference type="EMBL" id="BDIP01009378">
    <property type="protein sequence ID" value="GIQ92296.1"/>
    <property type="molecule type" value="Genomic_DNA"/>
</dbReference>
<proteinExistence type="predicted"/>
<keyword evidence="3" id="KW-1185">Reference proteome</keyword>
<accession>A0A9K3DB74</accession>
<feature type="non-terminal residue" evidence="2">
    <location>
        <position position="1"/>
    </location>
</feature>
<feature type="region of interest" description="Disordered" evidence="1">
    <location>
        <begin position="1"/>
        <end position="25"/>
    </location>
</feature>
<dbReference type="AlphaFoldDB" id="A0A9K3DB74"/>
<evidence type="ECO:0000256" key="1">
    <source>
        <dbReference type="SAM" id="MobiDB-lite"/>
    </source>
</evidence>
<feature type="compositionally biased region" description="Low complexity" evidence="1">
    <location>
        <begin position="43"/>
        <end position="57"/>
    </location>
</feature>
<feature type="non-terminal residue" evidence="2">
    <location>
        <position position="57"/>
    </location>
</feature>
<feature type="region of interest" description="Disordered" evidence="1">
    <location>
        <begin position="38"/>
        <end position="57"/>
    </location>
</feature>
<evidence type="ECO:0000313" key="2">
    <source>
        <dbReference type="EMBL" id="GIQ92296.1"/>
    </source>
</evidence>
<dbReference type="Proteomes" id="UP000265618">
    <property type="component" value="Unassembled WGS sequence"/>
</dbReference>
<protein>
    <submittedName>
        <fullName evidence="2">Uncharacterized protein</fullName>
    </submittedName>
</protein>